<dbReference type="AlphaFoldDB" id="A0AA88KH56"/>
<feature type="transmembrane region" description="Helical" evidence="1">
    <location>
        <begin position="79"/>
        <end position="104"/>
    </location>
</feature>
<keyword evidence="1" id="KW-0472">Membrane</keyword>
<protein>
    <recommendedName>
        <fullName evidence="4">RGS domain-containing protein</fullName>
    </recommendedName>
</protein>
<evidence type="ECO:0000256" key="1">
    <source>
        <dbReference type="SAM" id="Phobius"/>
    </source>
</evidence>
<keyword evidence="1" id="KW-0812">Transmembrane</keyword>
<dbReference type="GeneID" id="68101385"/>
<accession>A0AA88KH56</accession>
<dbReference type="RefSeq" id="XP_044545108.1">
    <property type="nucleotide sequence ID" value="XM_044699062.1"/>
</dbReference>
<reference evidence="2 3" key="1">
    <citation type="journal article" date="2018" name="BMC Genomics">
        <title>The genome of Naegleria lovaniensis, the basis for a comparative approach to unravel pathogenicity factors of the human pathogenic amoeba N. fowleri.</title>
        <authorList>
            <person name="Liechti N."/>
            <person name="Schurch N."/>
            <person name="Bruggmann R."/>
            <person name="Wittwer M."/>
        </authorList>
    </citation>
    <scope>NUCLEOTIDE SEQUENCE [LARGE SCALE GENOMIC DNA]</scope>
    <source>
        <strain evidence="2 3">ATCC 30569</strain>
    </source>
</reference>
<evidence type="ECO:0008006" key="4">
    <source>
        <dbReference type="Google" id="ProtNLM"/>
    </source>
</evidence>
<evidence type="ECO:0000313" key="3">
    <source>
        <dbReference type="Proteomes" id="UP000816034"/>
    </source>
</evidence>
<name>A0AA88KH56_NAELO</name>
<dbReference type="Proteomes" id="UP000816034">
    <property type="component" value="Unassembled WGS sequence"/>
</dbReference>
<sequence length="288" mass="33370">MGSSSRWSNHISNLYFQCNDKSNSCSNLFKYYCHEYCKKTYASPEYAQHVQSYESLFDSFIGNLTQYCTRIEDTARSSYIVTLSVLGFCFLVVIPVMILVLMFIMKRDSQNEKLLNHTSQHLLKETLLDPALRSAFKLYCKERGLESTMNILEKVMQYKEHCKISHSIQMKVFELTHDYVKQHKEEKQKKSETSIGMNMIHTTSSSGNRTINKSLNSSQMQFASGEDRKALFIFKISNEADKKIIHQECLKSQLVFEIIDQSQDHSILSKVGTLESQHIDPQQIQHSE</sequence>
<proteinExistence type="predicted"/>
<keyword evidence="1" id="KW-1133">Transmembrane helix</keyword>
<comment type="caution">
    <text evidence="2">The sequence shown here is derived from an EMBL/GenBank/DDBJ whole genome shotgun (WGS) entry which is preliminary data.</text>
</comment>
<evidence type="ECO:0000313" key="2">
    <source>
        <dbReference type="EMBL" id="KAG2377846.1"/>
    </source>
</evidence>
<dbReference type="EMBL" id="PYSW02000036">
    <property type="protein sequence ID" value="KAG2377846.1"/>
    <property type="molecule type" value="Genomic_DNA"/>
</dbReference>
<keyword evidence="3" id="KW-1185">Reference proteome</keyword>
<organism evidence="2 3">
    <name type="scientific">Naegleria lovaniensis</name>
    <name type="common">Amoeba</name>
    <dbReference type="NCBI Taxonomy" id="51637"/>
    <lineage>
        <taxon>Eukaryota</taxon>
        <taxon>Discoba</taxon>
        <taxon>Heterolobosea</taxon>
        <taxon>Tetramitia</taxon>
        <taxon>Eutetramitia</taxon>
        <taxon>Vahlkampfiidae</taxon>
        <taxon>Naegleria</taxon>
    </lineage>
</organism>
<gene>
    <name evidence="2" type="ORF">C9374_008931</name>
</gene>